<sequence>MKDKAHLDQKSGPLGYKPYEGVQRPEGVCDLKESKDQRSLRPEGVCDLKESRGQKEFADLRTLQSEISS</sequence>
<proteinExistence type="predicted"/>
<evidence type="ECO:0000256" key="1">
    <source>
        <dbReference type="SAM" id="MobiDB-lite"/>
    </source>
</evidence>
<name>A0AAW2TE70_9LAMI</name>
<feature type="region of interest" description="Disordered" evidence="1">
    <location>
        <begin position="1"/>
        <end position="22"/>
    </location>
</feature>
<gene>
    <name evidence="2" type="ORF">Slati_4275200</name>
</gene>
<organism evidence="2">
    <name type="scientific">Sesamum latifolium</name>
    <dbReference type="NCBI Taxonomy" id="2727402"/>
    <lineage>
        <taxon>Eukaryota</taxon>
        <taxon>Viridiplantae</taxon>
        <taxon>Streptophyta</taxon>
        <taxon>Embryophyta</taxon>
        <taxon>Tracheophyta</taxon>
        <taxon>Spermatophyta</taxon>
        <taxon>Magnoliopsida</taxon>
        <taxon>eudicotyledons</taxon>
        <taxon>Gunneridae</taxon>
        <taxon>Pentapetalae</taxon>
        <taxon>asterids</taxon>
        <taxon>lamiids</taxon>
        <taxon>Lamiales</taxon>
        <taxon>Pedaliaceae</taxon>
        <taxon>Sesamum</taxon>
    </lineage>
</organism>
<reference evidence="2" key="1">
    <citation type="submission" date="2020-06" db="EMBL/GenBank/DDBJ databases">
        <authorList>
            <person name="Li T."/>
            <person name="Hu X."/>
            <person name="Zhang T."/>
            <person name="Song X."/>
            <person name="Zhang H."/>
            <person name="Dai N."/>
            <person name="Sheng W."/>
            <person name="Hou X."/>
            <person name="Wei L."/>
        </authorList>
    </citation>
    <scope>NUCLEOTIDE SEQUENCE</scope>
    <source>
        <strain evidence="2">KEN1</strain>
        <tissue evidence="2">Leaf</tissue>
    </source>
</reference>
<protein>
    <submittedName>
        <fullName evidence="2">Uncharacterized protein</fullName>
    </submittedName>
</protein>
<accession>A0AAW2TE70</accession>
<dbReference type="EMBL" id="JACGWN010000015">
    <property type="protein sequence ID" value="KAL0402453.1"/>
    <property type="molecule type" value="Genomic_DNA"/>
</dbReference>
<reference evidence="2" key="2">
    <citation type="journal article" date="2024" name="Plant">
        <title>Genomic evolution and insights into agronomic trait innovations of Sesamum species.</title>
        <authorList>
            <person name="Miao H."/>
            <person name="Wang L."/>
            <person name="Qu L."/>
            <person name="Liu H."/>
            <person name="Sun Y."/>
            <person name="Le M."/>
            <person name="Wang Q."/>
            <person name="Wei S."/>
            <person name="Zheng Y."/>
            <person name="Lin W."/>
            <person name="Duan Y."/>
            <person name="Cao H."/>
            <person name="Xiong S."/>
            <person name="Wang X."/>
            <person name="Wei L."/>
            <person name="Li C."/>
            <person name="Ma Q."/>
            <person name="Ju M."/>
            <person name="Zhao R."/>
            <person name="Li G."/>
            <person name="Mu C."/>
            <person name="Tian Q."/>
            <person name="Mei H."/>
            <person name="Zhang T."/>
            <person name="Gao T."/>
            <person name="Zhang H."/>
        </authorList>
    </citation>
    <scope>NUCLEOTIDE SEQUENCE</scope>
    <source>
        <strain evidence="2">KEN1</strain>
    </source>
</reference>
<evidence type="ECO:0000313" key="2">
    <source>
        <dbReference type="EMBL" id="KAL0402453.1"/>
    </source>
</evidence>
<comment type="caution">
    <text evidence="2">The sequence shown here is derived from an EMBL/GenBank/DDBJ whole genome shotgun (WGS) entry which is preliminary data.</text>
</comment>
<dbReference type="AlphaFoldDB" id="A0AAW2TE70"/>